<dbReference type="KEGG" id="lhb:D1010_12405"/>
<evidence type="ECO:0000256" key="1">
    <source>
        <dbReference type="SAM" id="Coils"/>
    </source>
</evidence>
<evidence type="ECO:0000313" key="5">
    <source>
        <dbReference type="Proteomes" id="UP000326779"/>
    </source>
</evidence>
<organism evidence="4 5">
    <name type="scientific">Schleiferilactobacillus harbinensis</name>
    <dbReference type="NCBI Taxonomy" id="304207"/>
    <lineage>
        <taxon>Bacteria</taxon>
        <taxon>Bacillati</taxon>
        <taxon>Bacillota</taxon>
        <taxon>Bacilli</taxon>
        <taxon>Lactobacillales</taxon>
        <taxon>Lactobacillaceae</taxon>
        <taxon>Schleiferilactobacillus</taxon>
    </lineage>
</organism>
<protein>
    <submittedName>
        <fullName evidence="4">DNA-entry nuclease</fullName>
    </submittedName>
</protein>
<keyword evidence="1" id="KW-0175">Coiled coil</keyword>
<evidence type="ECO:0000313" key="4">
    <source>
        <dbReference type="EMBL" id="QFR24121.1"/>
    </source>
</evidence>
<keyword evidence="3" id="KW-0812">Transmembrane</keyword>
<dbReference type="Proteomes" id="UP000326779">
    <property type="component" value="Chromosome"/>
</dbReference>
<dbReference type="InterPro" id="IPR035451">
    <property type="entry name" value="Ada-like_dom_sf"/>
</dbReference>
<sequence length="238" mass="24395">MGEIIHSIGPWGVVALFAGAVGLLVFFHRLRSRQSFGRWAILAAILLLTVGIAGCGTSDQSANTANTASVKKLTAKEKAARAEAKSLAAKKSSQNAVAESLSKKRSDLEDELAAKESAKAEAASKESARQAAASSSAAAQSSSLAAAAESSKQAAAAESSKQAAASSSQAAAAAQQTQTAQSQRGDMNTAETGTIVGNVNSKIYHVPGQAGYRMNSANAVHFNTEQDAINAGYRKALR</sequence>
<dbReference type="AlphaFoldDB" id="A0A5P8M7R7"/>
<proteinExistence type="predicted"/>
<gene>
    <name evidence="4" type="ORF">D1010_12405</name>
</gene>
<evidence type="ECO:0000256" key="3">
    <source>
        <dbReference type="SAM" id="Phobius"/>
    </source>
</evidence>
<reference evidence="4 5" key="1">
    <citation type="submission" date="2019-10" db="EMBL/GenBank/DDBJ databases">
        <title>The completed genome of Lactobacillus harbinensis M1.</title>
        <authorList>
            <person name="Zheng Y."/>
        </authorList>
    </citation>
    <scope>NUCLEOTIDE SEQUENCE [LARGE SCALE GENOMIC DNA]</scope>
    <source>
        <strain evidence="4 5">M1</strain>
    </source>
</reference>
<accession>A0A5P8M7R7</accession>
<evidence type="ECO:0000256" key="2">
    <source>
        <dbReference type="SAM" id="MobiDB-lite"/>
    </source>
</evidence>
<feature type="compositionally biased region" description="Low complexity" evidence="2">
    <location>
        <begin position="167"/>
        <end position="183"/>
    </location>
</feature>
<keyword evidence="3" id="KW-0472">Membrane</keyword>
<keyword evidence="3" id="KW-1133">Transmembrane helix</keyword>
<feature type="coiled-coil region" evidence="1">
    <location>
        <begin position="70"/>
        <end position="125"/>
    </location>
</feature>
<dbReference type="RefSeq" id="WP_152261129.1">
    <property type="nucleotide sequence ID" value="NZ_CP045143.1"/>
</dbReference>
<dbReference type="SUPFAM" id="SSF57884">
    <property type="entry name" value="Ada DNA repair protein, N-terminal domain (N-Ada 10)"/>
    <property type="match status" value="1"/>
</dbReference>
<feature type="region of interest" description="Disordered" evidence="2">
    <location>
        <begin position="167"/>
        <end position="188"/>
    </location>
</feature>
<dbReference type="Gene3D" id="3.40.10.10">
    <property type="entry name" value="DNA Methylphosphotriester Repair Domain"/>
    <property type="match status" value="1"/>
</dbReference>
<feature type="transmembrane region" description="Helical" evidence="3">
    <location>
        <begin position="36"/>
        <end position="54"/>
    </location>
</feature>
<dbReference type="EMBL" id="CP045143">
    <property type="protein sequence ID" value="QFR24121.1"/>
    <property type="molecule type" value="Genomic_DNA"/>
</dbReference>
<name>A0A5P8M7R7_9LACO</name>
<feature type="transmembrane region" description="Helical" evidence="3">
    <location>
        <begin position="6"/>
        <end position="27"/>
    </location>
</feature>